<protein>
    <recommendedName>
        <fullName evidence="4">Ceramide transfer protein</fullName>
    </recommendedName>
    <alternativeName>
        <fullName evidence="7">Collagen type IV alpha-3-binding protein</fullName>
    </alternativeName>
</protein>
<evidence type="ECO:0000256" key="3">
    <source>
        <dbReference type="ARBA" id="ARBA00004555"/>
    </source>
</evidence>
<dbReference type="InterPro" id="IPR004988">
    <property type="entry name" value="DUF273"/>
</dbReference>
<feature type="compositionally biased region" description="Acidic residues" evidence="8">
    <location>
        <begin position="1039"/>
        <end position="1057"/>
    </location>
</feature>
<dbReference type="GO" id="GO:0005783">
    <property type="term" value="C:endoplasmic reticulum"/>
    <property type="evidence" value="ECO:0007669"/>
    <property type="project" value="UniProtKB-SubCell"/>
</dbReference>
<dbReference type="InterPro" id="IPR029044">
    <property type="entry name" value="Nucleotide-diphossugar_trans"/>
</dbReference>
<keyword evidence="13" id="KW-1185">Reference proteome</keyword>
<feature type="compositionally biased region" description="Acidic residues" evidence="8">
    <location>
        <begin position="1011"/>
        <end position="1031"/>
    </location>
</feature>
<evidence type="ECO:0000256" key="2">
    <source>
        <dbReference type="ARBA" id="ARBA00004240"/>
    </source>
</evidence>
<feature type="region of interest" description="Disordered" evidence="8">
    <location>
        <begin position="1001"/>
        <end position="1075"/>
    </location>
</feature>
<dbReference type="PANTHER" id="PTHR31562">
    <property type="entry name" value="PROTEIN CBG18972"/>
    <property type="match status" value="1"/>
</dbReference>
<dbReference type="SMART" id="SM00212">
    <property type="entry name" value="UBCc"/>
    <property type="match status" value="1"/>
</dbReference>
<dbReference type="PANTHER" id="PTHR31562:SF2">
    <property type="entry name" value="NUCLEOTIDE-DIPHOSPHO-SUGAR TRANSFERASE"/>
    <property type="match status" value="1"/>
</dbReference>
<dbReference type="AlphaFoldDB" id="A0A8S1EWD5"/>
<evidence type="ECO:0000259" key="11">
    <source>
        <dbReference type="PROSITE" id="PS50848"/>
    </source>
</evidence>
<evidence type="ECO:0000313" key="13">
    <source>
        <dbReference type="Proteomes" id="UP000494206"/>
    </source>
</evidence>
<dbReference type="EMBL" id="CADEPM010000006">
    <property type="protein sequence ID" value="CAB3408031.1"/>
    <property type="molecule type" value="Genomic_DNA"/>
</dbReference>
<evidence type="ECO:0000256" key="4">
    <source>
        <dbReference type="ARBA" id="ARBA00021440"/>
    </source>
</evidence>
<evidence type="ECO:0000259" key="9">
    <source>
        <dbReference type="PROSITE" id="PS50003"/>
    </source>
</evidence>
<dbReference type="Gene3D" id="3.30.530.20">
    <property type="match status" value="1"/>
</dbReference>
<dbReference type="SUPFAM" id="SSF55961">
    <property type="entry name" value="Bet v1-like"/>
    <property type="match status" value="1"/>
</dbReference>
<feature type="domain" description="UBC core" evidence="10">
    <location>
        <begin position="1102"/>
        <end position="1268"/>
    </location>
</feature>
<dbReference type="Pfam" id="PF00179">
    <property type="entry name" value="UQ_con"/>
    <property type="match status" value="1"/>
</dbReference>
<evidence type="ECO:0000256" key="7">
    <source>
        <dbReference type="ARBA" id="ARBA00031527"/>
    </source>
</evidence>
<evidence type="ECO:0000256" key="8">
    <source>
        <dbReference type="SAM" id="MobiDB-lite"/>
    </source>
</evidence>
<dbReference type="SUPFAM" id="SSF54495">
    <property type="entry name" value="UBC-like"/>
    <property type="match status" value="1"/>
</dbReference>
<feature type="compositionally biased region" description="Basic and acidic residues" evidence="8">
    <location>
        <begin position="1063"/>
        <end position="1075"/>
    </location>
</feature>
<dbReference type="FunFam" id="3.10.110.10:FF:000131">
    <property type="entry name" value="Ubiquitin-conjugating enzyme E2 25"/>
    <property type="match status" value="1"/>
</dbReference>
<evidence type="ECO:0000256" key="1">
    <source>
        <dbReference type="ARBA" id="ARBA00000074"/>
    </source>
</evidence>
<dbReference type="GO" id="GO:0008289">
    <property type="term" value="F:lipid binding"/>
    <property type="evidence" value="ECO:0007669"/>
    <property type="project" value="InterPro"/>
</dbReference>
<evidence type="ECO:0000313" key="12">
    <source>
        <dbReference type="EMBL" id="CAB3408031.1"/>
    </source>
</evidence>
<comment type="subcellular location">
    <subcellularLocation>
        <location evidence="2">Endoplasmic reticulum</location>
    </subcellularLocation>
    <subcellularLocation>
        <location evidence="3">Golgi apparatus</location>
    </subcellularLocation>
</comment>
<reference evidence="12 13" key="1">
    <citation type="submission" date="2020-04" db="EMBL/GenBank/DDBJ databases">
        <authorList>
            <person name="Laetsch R D."/>
            <person name="Stevens L."/>
            <person name="Kumar S."/>
            <person name="Blaxter L. M."/>
        </authorList>
    </citation>
    <scope>NUCLEOTIDE SEQUENCE [LARGE SCALE GENOMIC DNA]</scope>
</reference>
<dbReference type="Pfam" id="PF00169">
    <property type="entry name" value="PH"/>
    <property type="match status" value="1"/>
</dbReference>
<evidence type="ECO:0000256" key="5">
    <source>
        <dbReference type="ARBA" id="ARBA00022824"/>
    </source>
</evidence>
<dbReference type="Pfam" id="PF03314">
    <property type="entry name" value="DUF273"/>
    <property type="match status" value="1"/>
</dbReference>
<dbReference type="InterPro" id="IPR016135">
    <property type="entry name" value="UBQ-conjugating_enzyme/RWD"/>
</dbReference>
<dbReference type="SMART" id="SM00233">
    <property type="entry name" value="PH"/>
    <property type="match status" value="1"/>
</dbReference>
<dbReference type="Gene3D" id="2.30.29.30">
    <property type="entry name" value="Pleckstrin-homology domain (PH domain)/Phosphotyrosine-binding domain (PTB)"/>
    <property type="match status" value="1"/>
</dbReference>
<dbReference type="GO" id="GO:0005794">
    <property type="term" value="C:Golgi apparatus"/>
    <property type="evidence" value="ECO:0007669"/>
    <property type="project" value="UniProtKB-SubCell"/>
</dbReference>
<keyword evidence="5" id="KW-0256">Endoplasmic reticulum</keyword>
<dbReference type="Pfam" id="PF01852">
    <property type="entry name" value="START"/>
    <property type="match status" value="1"/>
</dbReference>
<sequence length="1275" mass="146458">MDNDVVLPTNGVLKKWTNYVGGWQDRYFEIREGNLMYYKSKSEAPVGCRGSIYLKNAIITAHEFDECEFSISMGENVTWYLKAENAASKLLWMRSIVRETVQNDSDYSSTSTKSHSRNPSESSVNIAKNEDDTKLFASKLSELEAYRTMCKDQMTSVERLLEQGGASCIVPQPTILSVKATHLALIVNINHIIDMVKSAKVVIPETSRSSPPPREPLHLTKSVSQCENRRESISRGGYSSDGNSSIMTTTSTVIASRPDVDVTSDCDEFFDADEYDEAGRSNSVVENEKRKEEKAVQELPKRNMFRKSETLHTGHYDDLVVSRDHHLFDTIDKLAMEQLRYALAGVEDNVWSLFAEDGPMRMYTRQIEDEGGVPVDPLKAVHCVKGVTALEFMHYFFDARYKLQWDHTLESMSVVEQISPDAVVLHQKHKTVWPAAPRESLFVSHIRRVDEHKRDGAHDLYIVCNRDVKRPDVPLASSSSVRVGLTVSMICETIVKDPHVDRPLSRDDVTCNVIYVSQVHPGGWVPTSALRHVYKKEYPKFLRTFTEFVQKNYRNEVFIPITVKRENQIDIGIYIILETREDEEKYRMALDSVKCYAKYFDYDLMIAHVKNTKELAEKCTQKDFMFRRHCALAKLMESSKNSWILFLDADMGVINPNNLIEKYIPKDNYTDFVFYNRIMNQEVMAGSYLARNNVNSRNFLNFWANYESKLPNSFHGSDNGAIHSVIVEYFIPERKSQREFCEEKYWKTSIDYKSLTIYTVCIQKILKSARLKKILILEKGRFSWARDGWLSNSIWSQEDFILHGWQEKRLDKRIFAAWHSPIVYESPFNMGKCTTAEAHLNWRYKDSFISTVIDIMTAIVVVSDDKRSRRCLLRSLCRVRLEDKFLDLMACLRKLKEDLVVLESIFPKQHQRFQVINASVDEVTMKFIDSNGRSIIINANIQENYPRQPPIWFSESDDVPAVGAALQRLTETTESTNILHQVHRLISELCAYYNVSTPAELPHIAPPPREDVDEGQGSDVGDETEDDEQMLDDFNNGDSEMEDDEMGVGDENEEDELVQMAEEEPRSSQDEGVPKEGLDMLDKVSRVNRQQHLDGKVKGSVTATDRLMKEIRDIYRSEHFKSGIYSFELGEMDNLYEWWIKLNKVDEDSLLYADMQVLKSEHKQDHLLFHFMFNDQFPFDPPFVRLVAPIITNGFVLSGGAICMELLTKNGWSSAYSVESIILQIAATLVKGKARITFDHKTAPPYSLLRAQQSFKSLVQIHNKSGWYTPPKGDG</sequence>
<dbReference type="SUPFAM" id="SSF50729">
    <property type="entry name" value="PH domain-like"/>
    <property type="match status" value="1"/>
</dbReference>
<feature type="compositionally biased region" description="Low complexity" evidence="8">
    <location>
        <begin position="105"/>
        <end position="120"/>
    </location>
</feature>
<feature type="domain" description="PH" evidence="9">
    <location>
        <begin position="6"/>
        <end position="101"/>
    </location>
</feature>
<dbReference type="InterPro" id="IPR001849">
    <property type="entry name" value="PH_domain"/>
</dbReference>
<dbReference type="PROSITE" id="PS50127">
    <property type="entry name" value="UBC_2"/>
    <property type="match status" value="1"/>
</dbReference>
<dbReference type="Gene3D" id="3.10.110.10">
    <property type="entry name" value="Ubiquitin Conjugating Enzyme"/>
    <property type="match status" value="1"/>
</dbReference>
<feature type="region of interest" description="Disordered" evidence="8">
    <location>
        <begin position="205"/>
        <end position="245"/>
    </location>
</feature>
<gene>
    <name evidence="12" type="ORF">CBOVIS_LOCUS9867</name>
</gene>
<evidence type="ECO:0000259" key="10">
    <source>
        <dbReference type="PROSITE" id="PS50127"/>
    </source>
</evidence>
<proteinExistence type="predicted"/>
<dbReference type="InterPro" id="IPR011993">
    <property type="entry name" value="PH-like_dom_sf"/>
</dbReference>
<dbReference type="CDD" id="cd08872">
    <property type="entry name" value="START_STARD11-like"/>
    <property type="match status" value="1"/>
</dbReference>
<dbReference type="OrthoDB" id="2344588at2759"/>
<dbReference type="InterPro" id="IPR002913">
    <property type="entry name" value="START_lipid-bd_dom"/>
</dbReference>
<dbReference type="Proteomes" id="UP000494206">
    <property type="component" value="Unassembled WGS sequence"/>
</dbReference>
<evidence type="ECO:0000256" key="6">
    <source>
        <dbReference type="ARBA" id="ARBA00023034"/>
    </source>
</evidence>
<dbReference type="InterPro" id="IPR023393">
    <property type="entry name" value="START-like_dom_sf"/>
</dbReference>
<dbReference type="Gene3D" id="3.90.550.10">
    <property type="entry name" value="Spore Coat Polysaccharide Biosynthesis Protein SpsA, Chain A"/>
    <property type="match status" value="1"/>
</dbReference>
<feature type="region of interest" description="Disordered" evidence="8">
    <location>
        <begin position="104"/>
        <end position="128"/>
    </location>
</feature>
<dbReference type="InterPro" id="IPR041952">
    <property type="entry name" value="STARD11_START"/>
</dbReference>
<keyword evidence="6" id="KW-0333">Golgi apparatus</keyword>
<dbReference type="SMART" id="SM00234">
    <property type="entry name" value="START"/>
    <property type="match status" value="1"/>
</dbReference>
<name>A0A8S1EWD5_9PELO</name>
<comment type="caution">
    <text evidence="12">The sequence shown here is derived from an EMBL/GenBank/DDBJ whole genome shotgun (WGS) entry which is preliminary data.</text>
</comment>
<organism evidence="12 13">
    <name type="scientific">Caenorhabditis bovis</name>
    <dbReference type="NCBI Taxonomy" id="2654633"/>
    <lineage>
        <taxon>Eukaryota</taxon>
        <taxon>Metazoa</taxon>
        <taxon>Ecdysozoa</taxon>
        <taxon>Nematoda</taxon>
        <taxon>Chromadorea</taxon>
        <taxon>Rhabditida</taxon>
        <taxon>Rhabditina</taxon>
        <taxon>Rhabditomorpha</taxon>
        <taxon>Rhabditoidea</taxon>
        <taxon>Rhabditidae</taxon>
        <taxon>Peloderinae</taxon>
        <taxon>Caenorhabditis</taxon>
    </lineage>
</organism>
<dbReference type="InterPro" id="IPR000608">
    <property type="entry name" value="UBC"/>
</dbReference>
<feature type="domain" description="START" evidence="11">
    <location>
        <begin position="343"/>
        <end position="554"/>
    </location>
</feature>
<accession>A0A8S1EWD5</accession>
<dbReference type="CDD" id="cd23802">
    <property type="entry name" value="UBCc_UBE2Q"/>
    <property type="match status" value="1"/>
</dbReference>
<dbReference type="PROSITE" id="PS50003">
    <property type="entry name" value="PH_DOMAIN"/>
    <property type="match status" value="1"/>
</dbReference>
<comment type="catalytic activity">
    <reaction evidence="1">
        <text>N-hexadecanoylsphing-4-enine(in) = N-hexadecanoylsphing-4-enine(out)</text>
        <dbReference type="Rhea" id="RHEA:45720"/>
        <dbReference type="ChEBI" id="CHEBI:72959"/>
    </reaction>
</comment>
<dbReference type="PROSITE" id="PS50848">
    <property type="entry name" value="START"/>
    <property type="match status" value="1"/>
</dbReference>